<accession>A0AC34GQ75</accession>
<name>A0AC34GQ75_9BILA</name>
<reference evidence="2" key="1">
    <citation type="submission" date="2022-11" db="UniProtKB">
        <authorList>
            <consortium name="WormBaseParasite"/>
        </authorList>
    </citation>
    <scope>IDENTIFICATION</scope>
</reference>
<evidence type="ECO:0000313" key="2">
    <source>
        <dbReference type="WBParaSite" id="ES5_v2.g6754.t1"/>
    </source>
</evidence>
<sequence>MANNGAYIIGANTLRLFNVDSIKPSSQWINGELNHSSWTSEKLQERMDEVFKRIHKKLSCLILVNSMQLPTDLLETAYNVSIKYANQVYMISGTFARLQWAITETKLYYLEAGEKAVIVYILNDICQINEIEAVSASVYVLKKVEKCTKYQLHETLRNFINSNKPQSFVLVLSKRDKKENDALRRMIERQYSSLKFHYIMENIDFMMLNGALAKASTIFRGRTSVPMFIQDFSIGFQVEYTNENGTFSEPLIPFNKRVPILHTVTLSKVKSFRVKYNEEIIVPPVMYPSFAKGRLANSTIHESKEVGSVKITAAINTYGVPSLKFEKIVDPLELSNSKNASDNNCMKFIIKLKDNLGSIWVKTDTKEYALLNANHVHKIIGVPITKIKSDRPWHFSIVPADDGIYCGMYGVETHEGPCLFRSEAIMSMFLRALKRLAENHFKMDIHQISIEVASEDYNVEQLPFIKKAALAAGINVEDIKVMNV</sequence>
<proteinExistence type="predicted"/>
<evidence type="ECO:0000313" key="1">
    <source>
        <dbReference type="Proteomes" id="UP000887579"/>
    </source>
</evidence>
<dbReference type="WBParaSite" id="ES5_v2.g6754.t1">
    <property type="protein sequence ID" value="ES5_v2.g6754.t1"/>
    <property type="gene ID" value="ES5_v2.g6754"/>
</dbReference>
<organism evidence="1 2">
    <name type="scientific">Panagrolaimus sp. ES5</name>
    <dbReference type="NCBI Taxonomy" id="591445"/>
    <lineage>
        <taxon>Eukaryota</taxon>
        <taxon>Metazoa</taxon>
        <taxon>Ecdysozoa</taxon>
        <taxon>Nematoda</taxon>
        <taxon>Chromadorea</taxon>
        <taxon>Rhabditida</taxon>
        <taxon>Tylenchina</taxon>
        <taxon>Panagrolaimomorpha</taxon>
        <taxon>Panagrolaimoidea</taxon>
        <taxon>Panagrolaimidae</taxon>
        <taxon>Panagrolaimus</taxon>
    </lineage>
</organism>
<dbReference type="Proteomes" id="UP000887579">
    <property type="component" value="Unplaced"/>
</dbReference>
<protein>
    <submittedName>
        <fullName evidence="2">Piwi domain-containing protein</fullName>
    </submittedName>
</protein>